<dbReference type="GO" id="GO:0051256">
    <property type="term" value="P:mitotic spindle midzone assembly"/>
    <property type="evidence" value="ECO:0007669"/>
    <property type="project" value="TreeGrafter"/>
</dbReference>
<name>A0A818NKH6_9BILA</name>
<feature type="compositionally biased region" description="Pro residues" evidence="2">
    <location>
        <begin position="473"/>
        <end position="502"/>
    </location>
</feature>
<dbReference type="Proteomes" id="UP000663864">
    <property type="component" value="Unassembled WGS sequence"/>
</dbReference>
<reference evidence="4" key="1">
    <citation type="submission" date="2021-02" db="EMBL/GenBank/DDBJ databases">
        <authorList>
            <person name="Nowell W R."/>
        </authorList>
    </citation>
    <scope>NUCLEOTIDE SEQUENCE</scope>
</reference>
<evidence type="ECO:0000313" key="5">
    <source>
        <dbReference type="EMBL" id="CAF3852727.1"/>
    </source>
</evidence>
<sequence length="527" mass="61101">MHLLGDLANITSLRLEDLLKDLDEPDKERQAFVDDTRQFFEQRLSIYEQKRNELENSIKNLIEQTYPLYDELQLPRITFDNNQMTLIEKKNFINEKIKELKNMILERNKELIQLRQLITIKAKLCGNININIDEIISIVQANSTLSEVTNQLNKLKEDIRFLIDEIYSLNPDINSNDITLAKSFLSLTNENESSWLTNNHPFTGSSLHSNLTTEYQHLREKILAEVIQLRTELNQKEPSPPYDLKQELINLRLRKRYLSLLSSFSHNLTSQSSLDEIRQTYEKLTVSLRKQAREKLKRLWDQLDVPNDQRIIPKTQDNEDDYLAMNDEINQLEIYVESIRPLLVKIQKREWYKKEMVEFEKRAADPARLRGNSTQLLKEERFRKDLSREFPKLTDDLRRMVAEWEESTGKTLIYGGESYLETMNKEKLSVDFELLHLRLLTKCHIVVQGTTDDTVSIASSIQSTSSSRSTPRPSSPISPPPPSPSPSPIPSSPSPIPPPSPSTPKATTSRIPTMSFINSNRKINKPT</sequence>
<evidence type="ECO:0000256" key="2">
    <source>
        <dbReference type="SAM" id="MobiDB-lite"/>
    </source>
</evidence>
<protein>
    <submittedName>
        <fullName evidence="4">Uncharacterized protein</fullName>
    </submittedName>
</protein>
<organism evidence="4 6">
    <name type="scientific">Rotaria sordida</name>
    <dbReference type="NCBI Taxonomy" id="392033"/>
    <lineage>
        <taxon>Eukaryota</taxon>
        <taxon>Metazoa</taxon>
        <taxon>Spiralia</taxon>
        <taxon>Gnathifera</taxon>
        <taxon>Rotifera</taxon>
        <taxon>Eurotatoria</taxon>
        <taxon>Bdelloidea</taxon>
        <taxon>Philodinida</taxon>
        <taxon>Philodinidae</taxon>
        <taxon>Rotaria</taxon>
    </lineage>
</organism>
<evidence type="ECO:0000313" key="3">
    <source>
        <dbReference type="EMBL" id="CAF0791300.1"/>
    </source>
</evidence>
<keyword evidence="1" id="KW-0175">Coiled coil</keyword>
<proteinExistence type="predicted"/>
<accession>A0A818NKH6</accession>
<comment type="caution">
    <text evidence="4">The sequence shown here is derived from an EMBL/GenBank/DDBJ whole genome shotgun (WGS) entry which is preliminary data.</text>
</comment>
<dbReference type="AlphaFoldDB" id="A0A818NKH6"/>
<dbReference type="InterPro" id="IPR007145">
    <property type="entry name" value="MAP65_Ase1_PRC1"/>
</dbReference>
<dbReference type="EMBL" id="CAJOBE010002950">
    <property type="protein sequence ID" value="CAF3852727.1"/>
    <property type="molecule type" value="Genomic_DNA"/>
</dbReference>
<dbReference type="Pfam" id="PF03999">
    <property type="entry name" value="MAP65_ASE1"/>
    <property type="match status" value="1"/>
</dbReference>
<dbReference type="PANTHER" id="PTHR19321:SF41">
    <property type="entry name" value="FASCETTO-RELATED"/>
    <property type="match status" value="1"/>
</dbReference>
<feature type="compositionally biased region" description="Polar residues" evidence="2">
    <location>
        <begin position="510"/>
        <end position="521"/>
    </location>
</feature>
<gene>
    <name evidence="5" type="ORF">FNK824_LOCUS18021</name>
    <name evidence="4" type="ORF">JBS370_LOCUS4163</name>
    <name evidence="3" type="ORF">ZHD862_LOCUS1924</name>
</gene>
<evidence type="ECO:0000313" key="6">
    <source>
        <dbReference type="Proteomes" id="UP000663836"/>
    </source>
</evidence>
<dbReference type="GO" id="GO:0005737">
    <property type="term" value="C:cytoplasm"/>
    <property type="evidence" value="ECO:0007669"/>
    <property type="project" value="TreeGrafter"/>
</dbReference>
<dbReference type="PANTHER" id="PTHR19321">
    <property type="entry name" value="PROTEIN REGULATOR OF CYTOKINESIS 1 PRC1-RELATED"/>
    <property type="match status" value="1"/>
</dbReference>
<evidence type="ECO:0000313" key="4">
    <source>
        <dbReference type="EMBL" id="CAF3608474.1"/>
    </source>
</evidence>
<dbReference type="Gene3D" id="1.20.58.1520">
    <property type="match status" value="1"/>
</dbReference>
<feature type="coiled-coil region" evidence="1">
    <location>
        <begin position="90"/>
        <end position="165"/>
    </location>
</feature>
<dbReference type="GO" id="GO:0008017">
    <property type="term" value="F:microtubule binding"/>
    <property type="evidence" value="ECO:0007669"/>
    <property type="project" value="InterPro"/>
</dbReference>
<dbReference type="EMBL" id="CAJNOT010000035">
    <property type="protein sequence ID" value="CAF0791300.1"/>
    <property type="molecule type" value="Genomic_DNA"/>
</dbReference>
<dbReference type="Proteomes" id="UP000663836">
    <property type="component" value="Unassembled WGS sequence"/>
</dbReference>
<evidence type="ECO:0000256" key="1">
    <source>
        <dbReference type="SAM" id="Coils"/>
    </source>
</evidence>
<dbReference type="Proteomes" id="UP000663874">
    <property type="component" value="Unassembled WGS sequence"/>
</dbReference>
<feature type="compositionally biased region" description="Low complexity" evidence="2">
    <location>
        <begin position="458"/>
        <end position="472"/>
    </location>
</feature>
<feature type="region of interest" description="Disordered" evidence="2">
    <location>
        <begin position="458"/>
        <end position="527"/>
    </location>
</feature>
<feature type="coiled-coil region" evidence="1">
    <location>
        <begin position="37"/>
        <end position="64"/>
    </location>
</feature>
<dbReference type="GO" id="GO:1990023">
    <property type="term" value="C:mitotic spindle midzone"/>
    <property type="evidence" value="ECO:0007669"/>
    <property type="project" value="TreeGrafter"/>
</dbReference>
<dbReference type="EMBL" id="CAJOBD010000190">
    <property type="protein sequence ID" value="CAF3608474.1"/>
    <property type="molecule type" value="Genomic_DNA"/>
</dbReference>